<sequence length="572" mass="63119">MRTLDWIVLLGTIGFIVIYGIWKTRGSKDIEGYLKGDNSMKWWTIGLSIMATQASAITFLSTPGQAYEDGMRFIQFYFGLPIAMVIISVTIIPIFYRLKVFTAYEFLENRFDLKTRSLAALLFLVQRGLAAGITIYAPAIILSTMLGWSLTITNLVIGVVVIVYTMSGGTKAVSVTQKQQMAVMMGGMIVAGIMVVSYLPDNVGFGDAVAVAGKLGKMNVVDFSWDWKTSWDDRYNFWSGITGGLFLALSYFGTDQSQVARYLGGKSIGESRLGLLFNGLLKIPMQFLILFIGVMVFVFYQFNQPPVFFNEAAKNKVYATAHADELRTLEGEYNTIFEQKQAAVHELVAAIKTDDEAAIVAAQTQVQTYTDAGKEVREQVKTVIKTATPDAETKDTDYVFISFVMKYLPAGLVGLLLAVIFSAAMSSTASELNALASTTVVDIYKRSVKSNGDPKHYLNASKLFTLAWGLIAILFATYASLLDNLIQAVNIIGSIFYGTILGIFLVAFYFKRIKGNAVFFAAILAELVVLYCFYFTEIAFLWFNVIGCVAVILFGFILQGLIGKKNEELVKA</sequence>
<feature type="transmembrane region" description="Helical" evidence="12">
    <location>
        <begin position="463"/>
        <end position="482"/>
    </location>
</feature>
<dbReference type="PANTHER" id="PTHR42985">
    <property type="entry name" value="SODIUM-COUPLED MONOCARBOXYLATE TRANSPORTER"/>
    <property type="match status" value="1"/>
</dbReference>
<feature type="transmembrane region" description="Helical" evidence="12">
    <location>
        <begin position="398"/>
        <end position="421"/>
    </location>
</feature>
<feature type="transmembrane region" description="Helical" evidence="12">
    <location>
        <begin position="275"/>
        <end position="300"/>
    </location>
</feature>
<dbReference type="InterPro" id="IPR038377">
    <property type="entry name" value="Na/Glc_symporter_sf"/>
</dbReference>
<evidence type="ECO:0000313" key="14">
    <source>
        <dbReference type="Proteomes" id="UP001476807"/>
    </source>
</evidence>
<evidence type="ECO:0000256" key="11">
    <source>
        <dbReference type="RuleBase" id="RU362091"/>
    </source>
</evidence>
<dbReference type="InterPro" id="IPR051163">
    <property type="entry name" value="Sodium:Solute_Symporter_SSF"/>
</dbReference>
<feature type="transmembrane region" description="Helical" evidence="12">
    <location>
        <begin position="42"/>
        <end position="62"/>
    </location>
</feature>
<keyword evidence="14" id="KW-1185">Reference proteome</keyword>
<keyword evidence="7" id="KW-0915">Sodium</keyword>
<comment type="similarity">
    <text evidence="2 11">Belongs to the sodium:solute symporter (SSF) (TC 2.A.21) family.</text>
</comment>
<feature type="transmembrane region" description="Helical" evidence="12">
    <location>
        <begin position="6"/>
        <end position="22"/>
    </location>
</feature>
<dbReference type="EMBL" id="JBEOKT010000002">
    <property type="protein sequence ID" value="MER2996311.1"/>
    <property type="molecule type" value="Genomic_DNA"/>
</dbReference>
<evidence type="ECO:0000256" key="3">
    <source>
        <dbReference type="ARBA" id="ARBA00022448"/>
    </source>
</evidence>
<evidence type="ECO:0000256" key="12">
    <source>
        <dbReference type="SAM" id="Phobius"/>
    </source>
</evidence>
<dbReference type="InterPro" id="IPR001734">
    <property type="entry name" value="Na/solute_symporter"/>
</dbReference>
<feature type="transmembrane region" description="Helical" evidence="12">
    <location>
        <begin position="74"/>
        <end position="96"/>
    </location>
</feature>
<keyword evidence="5 12" id="KW-0812">Transmembrane</keyword>
<dbReference type="PANTHER" id="PTHR42985:SF40">
    <property type="entry name" value="LD47995P-RELATED"/>
    <property type="match status" value="1"/>
</dbReference>
<evidence type="ECO:0000256" key="9">
    <source>
        <dbReference type="ARBA" id="ARBA00023136"/>
    </source>
</evidence>
<evidence type="ECO:0000256" key="5">
    <source>
        <dbReference type="ARBA" id="ARBA00022692"/>
    </source>
</evidence>
<evidence type="ECO:0000256" key="6">
    <source>
        <dbReference type="ARBA" id="ARBA00022989"/>
    </source>
</evidence>
<protein>
    <submittedName>
        <fullName evidence="13">Sodium:solute symporter</fullName>
    </submittedName>
</protein>
<dbReference type="PROSITE" id="PS50283">
    <property type="entry name" value="NA_SOLUT_SYMP_3"/>
    <property type="match status" value="1"/>
</dbReference>
<evidence type="ECO:0000313" key="13">
    <source>
        <dbReference type="EMBL" id="MER2996311.1"/>
    </source>
</evidence>
<feature type="transmembrane region" description="Helical" evidence="12">
    <location>
        <begin position="235"/>
        <end position="254"/>
    </location>
</feature>
<keyword evidence="6 12" id="KW-1133">Transmembrane helix</keyword>
<keyword evidence="4" id="KW-1003">Cell membrane</keyword>
<feature type="transmembrane region" description="Helical" evidence="12">
    <location>
        <begin position="542"/>
        <end position="562"/>
    </location>
</feature>
<keyword evidence="10" id="KW-0739">Sodium transport</keyword>
<evidence type="ECO:0000256" key="1">
    <source>
        <dbReference type="ARBA" id="ARBA00004651"/>
    </source>
</evidence>
<name>A0ABV1RPK4_9BACT</name>
<keyword evidence="3" id="KW-0813">Transport</keyword>
<comment type="caution">
    <text evidence="13">The sequence shown here is derived from an EMBL/GenBank/DDBJ whole genome shotgun (WGS) entry which is preliminary data.</text>
</comment>
<dbReference type="CDD" id="cd11494">
    <property type="entry name" value="SLC5sbd_NIS-like_u2"/>
    <property type="match status" value="1"/>
</dbReference>
<feature type="transmembrane region" description="Helical" evidence="12">
    <location>
        <begin position="488"/>
        <end position="510"/>
    </location>
</feature>
<dbReference type="RefSeq" id="WP_350410558.1">
    <property type="nucleotide sequence ID" value="NZ_JBEOKT010000002.1"/>
</dbReference>
<accession>A0ABV1RPK4</accession>
<feature type="transmembrane region" description="Helical" evidence="12">
    <location>
        <begin position="147"/>
        <end position="169"/>
    </location>
</feature>
<dbReference type="Gene3D" id="1.20.1730.10">
    <property type="entry name" value="Sodium/glucose cotransporter"/>
    <property type="match status" value="1"/>
</dbReference>
<evidence type="ECO:0000256" key="7">
    <source>
        <dbReference type="ARBA" id="ARBA00023053"/>
    </source>
</evidence>
<comment type="subcellular location">
    <subcellularLocation>
        <location evidence="1">Cell membrane</location>
        <topology evidence="1">Multi-pass membrane protein</topology>
    </subcellularLocation>
</comment>
<organism evidence="13 14">
    <name type="scientific">Pontibacter populi</name>
    <dbReference type="NCBI Taxonomy" id="890055"/>
    <lineage>
        <taxon>Bacteria</taxon>
        <taxon>Pseudomonadati</taxon>
        <taxon>Bacteroidota</taxon>
        <taxon>Cytophagia</taxon>
        <taxon>Cytophagales</taxon>
        <taxon>Hymenobacteraceae</taxon>
        <taxon>Pontibacter</taxon>
    </lineage>
</organism>
<feature type="transmembrane region" description="Helical" evidence="12">
    <location>
        <begin position="181"/>
        <end position="199"/>
    </location>
</feature>
<evidence type="ECO:0000256" key="4">
    <source>
        <dbReference type="ARBA" id="ARBA00022475"/>
    </source>
</evidence>
<dbReference type="Pfam" id="PF00474">
    <property type="entry name" value="SSF"/>
    <property type="match status" value="2"/>
</dbReference>
<dbReference type="Proteomes" id="UP001476807">
    <property type="component" value="Unassembled WGS sequence"/>
</dbReference>
<reference evidence="13 14" key="1">
    <citation type="submission" date="2024-06" db="EMBL/GenBank/DDBJ databases">
        <title>Pontibacter populi HYL7-15.</title>
        <authorList>
            <person name="Kim M.K."/>
        </authorList>
    </citation>
    <scope>NUCLEOTIDE SEQUENCE [LARGE SCALE GENOMIC DNA]</scope>
    <source>
        <strain evidence="13 14">HYL7-15</strain>
    </source>
</reference>
<evidence type="ECO:0000256" key="8">
    <source>
        <dbReference type="ARBA" id="ARBA00023065"/>
    </source>
</evidence>
<evidence type="ECO:0000256" key="2">
    <source>
        <dbReference type="ARBA" id="ARBA00006434"/>
    </source>
</evidence>
<keyword evidence="8" id="KW-0406">Ion transport</keyword>
<evidence type="ECO:0000256" key="10">
    <source>
        <dbReference type="ARBA" id="ARBA00023201"/>
    </source>
</evidence>
<feature type="transmembrane region" description="Helical" evidence="12">
    <location>
        <begin position="117"/>
        <end position="141"/>
    </location>
</feature>
<keyword evidence="9 12" id="KW-0472">Membrane</keyword>
<proteinExistence type="inferred from homology"/>
<gene>
    <name evidence="13" type="ORF">ABS362_02060</name>
</gene>
<feature type="transmembrane region" description="Helical" evidence="12">
    <location>
        <begin position="517"/>
        <end position="536"/>
    </location>
</feature>